<organism evidence="3 4">
    <name type="scientific">Candidatus Woesebacteria bacterium GW2011_GWB1_39_10b</name>
    <dbReference type="NCBI Taxonomy" id="1618573"/>
    <lineage>
        <taxon>Bacteria</taxon>
        <taxon>Candidatus Woeseibacteriota</taxon>
    </lineage>
</organism>
<evidence type="ECO:0000256" key="1">
    <source>
        <dbReference type="SAM" id="MobiDB-lite"/>
    </source>
</evidence>
<dbReference type="Pfam" id="PF07963">
    <property type="entry name" value="N_methyl"/>
    <property type="match status" value="1"/>
</dbReference>
<name>A0A0G0LSK6_9BACT</name>
<evidence type="ECO:0000256" key="2">
    <source>
        <dbReference type="SAM" id="Phobius"/>
    </source>
</evidence>
<feature type="region of interest" description="Disordered" evidence="1">
    <location>
        <begin position="316"/>
        <end position="338"/>
    </location>
</feature>
<dbReference type="EMBL" id="LBVW01000005">
    <property type="protein sequence ID" value="KKQ94017.1"/>
    <property type="molecule type" value="Genomic_DNA"/>
</dbReference>
<keyword evidence="2" id="KW-1133">Transmembrane helix</keyword>
<accession>A0A0G0LSK6</accession>
<keyword evidence="2" id="KW-0812">Transmembrane</keyword>
<dbReference type="AlphaFoldDB" id="A0A0G0LSK6"/>
<dbReference type="Proteomes" id="UP000034932">
    <property type="component" value="Unassembled WGS sequence"/>
</dbReference>
<feature type="compositionally biased region" description="Pro residues" evidence="1">
    <location>
        <begin position="318"/>
        <end position="336"/>
    </location>
</feature>
<evidence type="ECO:0000313" key="4">
    <source>
        <dbReference type="Proteomes" id="UP000034932"/>
    </source>
</evidence>
<dbReference type="InterPro" id="IPR012902">
    <property type="entry name" value="N_methyl_site"/>
</dbReference>
<protein>
    <submittedName>
        <fullName evidence="3">Drug resistance transporter, EmrB/QacA subfamily</fullName>
    </submittedName>
</protein>
<gene>
    <name evidence="3" type="ORF">UT19_C0005G0032</name>
</gene>
<feature type="transmembrane region" description="Helical" evidence="2">
    <location>
        <begin position="38"/>
        <end position="61"/>
    </location>
</feature>
<reference evidence="3 4" key="1">
    <citation type="journal article" date="2015" name="Nature">
        <title>rRNA introns, odd ribosomes, and small enigmatic genomes across a large radiation of phyla.</title>
        <authorList>
            <person name="Brown C.T."/>
            <person name="Hug L.A."/>
            <person name="Thomas B.C."/>
            <person name="Sharon I."/>
            <person name="Castelle C.J."/>
            <person name="Singh A."/>
            <person name="Wilkins M.J."/>
            <person name="Williams K.H."/>
            <person name="Banfield J.F."/>
        </authorList>
    </citation>
    <scope>NUCLEOTIDE SEQUENCE [LARGE SCALE GENOMIC DNA]</scope>
</reference>
<dbReference type="STRING" id="1618573.UT19_C0005G0032"/>
<sequence>MNQEEINIALPGQILPVVVHPNAVAEKLEIKGFTLIELIVYVALFAIFITGAILFSFDVIYGREKSFNQQIVQQNARIALSRITYEVRRAQDIQSLSPTQLILTNGVSQTTISLEGQTIRFSSGGLGPYDLTSNQVAVTNLLFTDLTSPGNDAKSVSITLTLRQAEPAASGQLTAETQISQSVELNSQFNQARRLLLDLTGLNLVGGTSLEGITIQNSADQDITIDRMYFSWTGTAGGEQVTGIQIGAGPVEWTGTSASGSTIDLTDFGLSAGGGVYNIDYITFDSSMEGATLNMNFILSDGSTLITNLTLLSGGTPTPSPIATPTPTSTPSPTPTPSANSCNSICILNGYTSGICRKNAASCTGGEVYYSPGDVYCTGGPTADTCCCIP</sequence>
<comment type="caution">
    <text evidence="3">The sequence shown here is derived from an EMBL/GenBank/DDBJ whole genome shotgun (WGS) entry which is preliminary data.</text>
</comment>
<evidence type="ECO:0000313" key="3">
    <source>
        <dbReference type="EMBL" id="KKQ94017.1"/>
    </source>
</evidence>
<proteinExistence type="predicted"/>
<dbReference type="NCBIfam" id="TIGR02532">
    <property type="entry name" value="IV_pilin_GFxxxE"/>
    <property type="match status" value="1"/>
</dbReference>
<keyword evidence="2" id="KW-0472">Membrane</keyword>